<dbReference type="HOGENOM" id="CLU_2814338_0_0_1"/>
<sequence length="67" mass="7536">MRYNVTTFIKKLENSLIGCHSKTAVKENLMKIVPKLSEICKSQITFLTPKSLKILSSIGALEEILKN</sequence>
<dbReference type="Proteomes" id="UP000030854">
    <property type="component" value="Unassembled WGS sequence"/>
</dbReference>
<name>A0A0B1NXB1_UNCNE</name>
<keyword evidence="2" id="KW-1185">Reference proteome</keyword>
<proteinExistence type="predicted"/>
<protein>
    <submittedName>
        <fullName evidence="1">Uncharacterized protein</fullName>
    </submittedName>
</protein>
<accession>A0A0B1NXB1</accession>
<comment type="caution">
    <text evidence="1">The sequence shown here is derived from an EMBL/GenBank/DDBJ whole genome shotgun (WGS) entry which is preliminary data.</text>
</comment>
<organism evidence="1 2">
    <name type="scientific">Uncinula necator</name>
    <name type="common">Grape powdery mildew</name>
    <dbReference type="NCBI Taxonomy" id="52586"/>
    <lineage>
        <taxon>Eukaryota</taxon>
        <taxon>Fungi</taxon>
        <taxon>Dikarya</taxon>
        <taxon>Ascomycota</taxon>
        <taxon>Pezizomycotina</taxon>
        <taxon>Leotiomycetes</taxon>
        <taxon>Erysiphales</taxon>
        <taxon>Erysiphaceae</taxon>
        <taxon>Erysiphe</taxon>
    </lineage>
</organism>
<gene>
    <name evidence="1" type="ORF">EV44_g2004</name>
</gene>
<evidence type="ECO:0000313" key="2">
    <source>
        <dbReference type="Proteomes" id="UP000030854"/>
    </source>
</evidence>
<dbReference type="EMBL" id="JNVN01003862">
    <property type="protein sequence ID" value="KHJ30623.1"/>
    <property type="molecule type" value="Genomic_DNA"/>
</dbReference>
<reference evidence="1 2" key="1">
    <citation type="journal article" date="2014" name="BMC Genomics">
        <title>Adaptive genomic structural variation in the grape powdery mildew pathogen, Erysiphe necator.</title>
        <authorList>
            <person name="Jones L."/>
            <person name="Riaz S."/>
            <person name="Morales-Cruz A."/>
            <person name="Amrine K.C."/>
            <person name="McGuire B."/>
            <person name="Gubler W.D."/>
            <person name="Walker M.A."/>
            <person name="Cantu D."/>
        </authorList>
    </citation>
    <scope>NUCLEOTIDE SEQUENCE [LARGE SCALE GENOMIC DNA]</scope>
    <source>
        <strain evidence="2">c</strain>
    </source>
</reference>
<evidence type="ECO:0000313" key="1">
    <source>
        <dbReference type="EMBL" id="KHJ30623.1"/>
    </source>
</evidence>
<dbReference type="AlphaFoldDB" id="A0A0B1NXB1"/>